<keyword evidence="1" id="KW-0285">Flavoprotein</keyword>
<accession>A0ABP0PSB7</accession>
<dbReference type="SUPFAM" id="SSF51905">
    <property type="entry name" value="FAD/NAD(P)-binding domain"/>
    <property type="match status" value="1"/>
</dbReference>
<organism evidence="4 5">
    <name type="scientific">Durusdinium trenchii</name>
    <dbReference type="NCBI Taxonomy" id="1381693"/>
    <lineage>
        <taxon>Eukaryota</taxon>
        <taxon>Sar</taxon>
        <taxon>Alveolata</taxon>
        <taxon>Dinophyceae</taxon>
        <taxon>Suessiales</taxon>
        <taxon>Symbiodiniaceae</taxon>
        <taxon>Durusdinium</taxon>
    </lineage>
</organism>
<dbReference type="Proteomes" id="UP001642484">
    <property type="component" value="Unassembled WGS sequence"/>
</dbReference>
<evidence type="ECO:0000313" key="5">
    <source>
        <dbReference type="Proteomes" id="UP001642484"/>
    </source>
</evidence>
<keyword evidence="5" id="KW-1185">Reference proteome</keyword>
<evidence type="ECO:0000313" key="4">
    <source>
        <dbReference type="EMBL" id="CAK9078323.1"/>
    </source>
</evidence>
<dbReference type="InterPro" id="IPR020946">
    <property type="entry name" value="Flavin_mOase-like"/>
</dbReference>
<reference evidence="4 5" key="1">
    <citation type="submission" date="2024-02" db="EMBL/GenBank/DDBJ databases">
        <authorList>
            <person name="Chen Y."/>
            <person name="Shah S."/>
            <person name="Dougan E. K."/>
            <person name="Thang M."/>
            <person name="Chan C."/>
        </authorList>
    </citation>
    <scope>NUCLEOTIDE SEQUENCE [LARGE SCALE GENOMIC DNA]</scope>
</reference>
<evidence type="ECO:0000256" key="1">
    <source>
        <dbReference type="ARBA" id="ARBA00022630"/>
    </source>
</evidence>
<sequence>PVAKWFHGTCAPVKWIWWRVVELMFRGQFQLPSEMVPPDSIDIDLFSGGQILNYEFRDMVQEGKIKVIQGAIDSFTPEGVVLTNGTQLHSDLVIYGTGFAKNYDIFDKVLQEKLNIQKDGLFLYRNMLPPRLPDLAFVGCEVSTSNNILTHGGGAK</sequence>
<keyword evidence="2" id="KW-0274">FAD</keyword>
<proteinExistence type="predicted"/>
<keyword evidence="3" id="KW-0560">Oxidoreductase</keyword>
<dbReference type="InterPro" id="IPR036188">
    <property type="entry name" value="FAD/NAD-bd_sf"/>
</dbReference>
<comment type="caution">
    <text evidence="4">The sequence shown here is derived from an EMBL/GenBank/DDBJ whole genome shotgun (WGS) entry which is preliminary data.</text>
</comment>
<evidence type="ECO:0000256" key="2">
    <source>
        <dbReference type="ARBA" id="ARBA00022827"/>
    </source>
</evidence>
<dbReference type="EMBL" id="CAXAMN010023539">
    <property type="protein sequence ID" value="CAK9078323.1"/>
    <property type="molecule type" value="Genomic_DNA"/>
</dbReference>
<feature type="non-terminal residue" evidence="4">
    <location>
        <position position="1"/>
    </location>
</feature>
<dbReference type="Pfam" id="PF00743">
    <property type="entry name" value="FMO-like"/>
    <property type="match status" value="1"/>
</dbReference>
<dbReference type="Gene3D" id="3.50.50.60">
    <property type="entry name" value="FAD/NAD(P)-binding domain"/>
    <property type="match status" value="1"/>
</dbReference>
<name>A0ABP0PSB7_9DINO</name>
<evidence type="ECO:0000256" key="3">
    <source>
        <dbReference type="ARBA" id="ARBA00023002"/>
    </source>
</evidence>
<protein>
    <submittedName>
        <fullName evidence="4">Uncharacterized protein</fullName>
    </submittedName>
</protein>
<gene>
    <name evidence="4" type="ORF">CCMP2556_LOCUS38601</name>
</gene>